<dbReference type="Proteomes" id="UP000225740">
    <property type="component" value="Unassembled WGS sequence"/>
</dbReference>
<evidence type="ECO:0000256" key="1">
    <source>
        <dbReference type="SAM" id="MobiDB-lite"/>
    </source>
</evidence>
<accession>A0A2G1WC53</accession>
<dbReference type="EMBL" id="NIZW01000002">
    <property type="protein sequence ID" value="PHQ36591.1"/>
    <property type="molecule type" value="Genomic_DNA"/>
</dbReference>
<dbReference type="AlphaFoldDB" id="A0A2G1WC53"/>
<proteinExistence type="predicted"/>
<gene>
    <name evidence="2" type="ORF">CEE69_04285</name>
</gene>
<sequence>MNFERMWEVVKRNVNPFKGANKPKLVALDQLIQRIGTNLGSSLIRLSEGDWVHDQFNFTWVQSLTEPEFQEFRGMWLSCFQSHNRSGHQRPQTAASPDFRRFAEEEPDGPDLGLPMAASPNFNRLVKPEAERPTIEFALAAAGHRFANVVSDADRKQMLSTLSNDEFWNGLQFVKEKYQKIASERNIGNLRRAFLAVQSIGNSVSDKLFQNKYFGEYAAKADLINNIYDDAAANGPQSSLENKLLVAGGLWRVVKTTLSLAFGGIVMHASTSPMKVLKKSLGALNALAGMVAGLSDLLLGNNPNFQPLTGRAGIDAKIEEYKRQVLGPGSHQEGDTIRRQMEDGPARLMKSSDITIYDLDKVRDLIKRSLWWCKVWEADIKELRRDCASNFGNSNLTSGLKEAVGDKSANDVVKLNAAIDAEKVKQNEKIKTLEANVASSKAFYGNRLAIINDLLAASETRLSIARKQAKSAAAGQSYDILRQIAVEASGFDRSNLKPVKPSEIQRKKTVWKKPAGITRKSVLEEIDAAIQHGDRNLSIASFTDDDISLEAAA</sequence>
<feature type="region of interest" description="Disordered" evidence="1">
    <location>
        <begin position="86"/>
        <end position="114"/>
    </location>
</feature>
<protein>
    <submittedName>
        <fullName evidence="2">Uncharacterized protein</fullName>
    </submittedName>
</protein>
<name>A0A2G1WC53_9BACT</name>
<dbReference type="OrthoDB" id="287190at2"/>
<keyword evidence="3" id="KW-1185">Reference proteome</keyword>
<comment type="caution">
    <text evidence="2">The sequence shown here is derived from an EMBL/GenBank/DDBJ whole genome shotgun (WGS) entry which is preliminary data.</text>
</comment>
<evidence type="ECO:0000313" key="2">
    <source>
        <dbReference type="EMBL" id="PHQ36591.1"/>
    </source>
</evidence>
<organism evidence="2 3">
    <name type="scientific">Rhodopirellula bahusiensis</name>
    <dbReference type="NCBI Taxonomy" id="2014065"/>
    <lineage>
        <taxon>Bacteria</taxon>
        <taxon>Pseudomonadati</taxon>
        <taxon>Planctomycetota</taxon>
        <taxon>Planctomycetia</taxon>
        <taxon>Pirellulales</taxon>
        <taxon>Pirellulaceae</taxon>
        <taxon>Rhodopirellula</taxon>
    </lineage>
</organism>
<feature type="compositionally biased region" description="Polar residues" evidence="1">
    <location>
        <begin position="86"/>
        <end position="95"/>
    </location>
</feature>
<reference evidence="2 3" key="1">
    <citation type="submission" date="2017-06" db="EMBL/GenBank/DDBJ databases">
        <title>Description of Rhodopirellula bahusiensis sp. nov.</title>
        <authorList>
            <person name="Kizina J."/>
            <person name="Harder J."/>
        </authorList>
    </citation>
    <scope>NUCLEOTIDE SEQUENCE [LARGE SCALE GENOMIC DNA]</scope>
    <source>
        <strain evidence="2 3">SWK21</strain>
    </source>
</reference>
<evidence type="ECO:0000313" key="3">
    <source>
        <dbReference type="Proteomes" id="UP000225740"/>
    </source>
</evidence>